<comment type="caution">
    <text evidence="1">The sequence shown here is derived from an EMBL/GenBank/DDBJ whole genome shotgun (WGS) entry which is preliminary data.</text>
</comment>
<keyword evidence="2" id="KW-1185">Reference proteome</keyword>
<dbReference type="Proteomes" id="UP000814033">
    <property type="component" value="Unassembled WGS sequence"/>
</dbReference>
<reference evidence="1" key="2">
    <citation type="journal article" date="2022" name="New Phytol.">
        <title>Evolutionary transition to the ectomycorrhizal habit in the genomes of a hyperdiverse lineage of mushroom-forming fungi.</title>
        <authorList>
            <person name="Looney B."/>
            <person name="Miyauchi S."/>
            <person name="Morin E."/>
            <person name="Drula E."/>
            <person name="Courty P.E."/>
            <person name="Kohler A."/>
            <person name="Kuo A."/>
            <person name="LaButti K."/>
            <person name="Pangilinan J."/>
            <person name="Lipzen A."/>
            <person name="Riley R."/>
            <person name="Andreopoulos W."/>
            <person name="He G."/>
            <person name="Johnson J."/>
            <person name="Nolan M."/>
            <person name="Tritt A."/>
            <person name="Barry K.W."/>
            <person name="Grigoriev I.V."/>
            <person name="Nagy L.G."/>
            <person name="Hibbett D."/>
            <person name="Henrissat B."/>
            <person name="Matheny P.B."/>
            <person name="Labbe J."/>
            <person name="Martin F.M."/>
        </authorList>
    </citation>
    <scope>NUCLEOTIDE SEQUENCE</scope>
    <source>
        <strain evidence="1">FP105234-sp</strain>
    </source>
</reference>
<name>A0ACB8RAL5_9AGAM</name>
<dbReference type="EMBL" id="MU276138">
    <property type="protein sequence ID" value="KAI0041199.1"/>
    <property type="molecule type" value="Genomic_DNA"/>
</dbReference>
<reference evidence="1" key="1">
    <citation type="submission" date="2021-02" db="EMBL/GenBank/DDBJ databases">
        <authorList>
            <consortium name="DOE Joint Genome Institute"/>
            <person name="Ahrendt S."/>
            <person name="Looney B.P."/>
            <person name="Miyauchi S."/>
            <person name="Morin E."/>
            <person name="Drula E."/>
            <person name="Courty P.E."/>
            <person name="Chicoki N."/>
            <person name="Fauchery L."/>
            <person name="Kohler A."/>
            <person name="Kuo A."/>
            <person name="Labutti K."/>
            <person name="Pangilinan J."/>
            <person name="Lipzen A."/>
            <person name="Riley R."/>
            <person name="Andreopoulos W."/>
            <person name="He G."/>
            <person name="Johnson J."/>
            <person name="Barry K.W."/>
            <person name="Grigoriev I.V."/>
            <person name="Nagy L."/>
            <person name="Hibbett D."/>
            <person name="Henrissat B."/>
            <person name="Matheny P.B."/>
            <person name="Labbe J."/>
            <person name="Martin F."/>
        </authorList>
    </citation>
    <scope>NUCLEOTIDE SEQUENCE</scope>
    <source>
        <strain evidence="1">FP105234-sp</strain>
    </source>
</reference>
<protein>
    <submittedName>
        <fullName evidence="1">Uncharacterized protein</fullName>
    </submittedName>
</protein>
<gene>
    <name evidence="1" type="ORF">FA95DRAFT_1565618</name>
</gene>
<proteinExistence type="predicted"/>
<evidence type="ECO:0000313" key="2">
    <source>
        <dbReference type="Proteomes" id="UP000814033"/>
    </source>
</evidence>
<accession>A0ACB8RAL5</accession>
<sequence length="67" mass="7379">MCVASTLLGGVLTVVLQTHVRQGSFASLIIYLEALVFSFIPACLTRRSLSFVGNKGREYKLTILFVE</sequence>
<evidence type="ECO:0000313" key="1">
    <source>
        <dbReference type="EMBL" id="KAI0041199.1"/>
    </source>
</evidence>
<organism evidence="1 2">
    <name type="scientific">Auriscalpium vulgare</name>
    <dbReference type="NCBI Taxonomy" id="40419"/>
    <lineage>
        <taxon>Eukaryota</taxon>
        <taxon>Fungi</taxon>
        <taxon>Dikarya</taxon>
        <taxon>Basidiomycota</taxon>
        <taxon>Agaricomycotina</taxon>
        <taxon>Agaricomycetes</taxon>
        <taxon>Russulales</taxon>
        <taxon>Auriscalpiaceae</taxon>
        <taxon>Auriscalpium</taxon>
    </lineage>
</organism>